<dbReference type="PANTHER" id="PTHR10903:SF188">
    <property type="entry name" value="GTPASE IMAP FAMILY MEMBER 2-LIKE-RELATED"/>
    <property type="match status" value="1"/>
</dbReference>
<dbReference type="AlphaFoldDB" id="A0A3S2MK75"/>
<gene>
    <name evidence="6" type="ORF">OJAV_G00095070</name>
</gene>
<dbReference type="Pfam" id="PF04548">
    <property type="entry name" value="AIG1"/>
    <property type="match status" value="3"/>
</dbReference>
<keyword evidence="7" id="KW-1185">Reference proteome</keyword>
<proteinExistence type="inferred from homology"/>
<keyword evidence="2" id="KW-0547">Nucleotide-binding</keyword>
<dbReference type="InterPro" id="IPR027417">
    <property type="entry name" value="P-loop_NTPase"/>
</dbReference>
<reference evidence="6 7" key="1">
    <citation type="submission" date="2018-11" db="EMBL/GenBank/DDBJ databases">
        <authorList>
            <person name="Lopez-Roques C."/>
            <person name="Donnadieu C."/>
            <person name="Bouchez O."/>
            <person name="Klopp C."/>
            <person name="Cabau C."/>
            <person name="Zahm M."/>
        </authorList>
    </citation>
    <scope>NUCLEOTIDE SEQUENCE [LARGE SCALE GENOMIC DNA]</scope>
    <source>
        <strain evidence="6">RS831</strain>
        <tissue evidence="6">Whole body</tissue>
    </source>
</reference>
<accession>A0A3S2MK75</accession>
<evidence type="ECO:0000313" key="7">
    <source>
        <dbReference type="Proteomes" id="UP000283210"/>
    </source>
</evidence>
<reference evidence="6 7" key="2">
    <citation type="submission" date="2019-01" db="EMBL/GenBank/DDBJ databases">
        <title>A chromosome length genome reference of the Java medaka (oryzias javanicus).</title>
        <authorList>
            <person name="Herpin A."/>
            <person name="Takehana Y."/>
            <person name="Naruse K."/>
            <person name="Ansai S."/>
            <person name="Kawaguchi M."/>
        </authorList>
    </citation>
    <scope>NUCLEOTIDE SEQUENCE [LARGE SCALE GENOMIC DNA]</scope>
    <source>
        <strain evidence="6">RS831</strain>
        <tissue evidence="6">Whole body</tissue>
    </source>
</reference>
<organism evidence="6 7">
    <name type="scientific">Oryzias javanicus</name>
    <name type="common">Javanese ricefish</name>
    <name type="synonym">Aplocheilus javanicus</name>
    <dbReference type="NCBI Taxonomy" id="123683"/>
    <lineage>
        <taxon>Eukaryota</taxon>
        <taxon>Metazoa</taxon>
        <taxon>Chordata</taxon>
        <taxon>Craniata</taxon>
        <taxon>Vertebrata</taxon>
        <taxon>Euteleostomi</taxon>
        <taxon>Actinopterygii</taxon>
        <taxon>Neopterygii</taxon>
        <taxon>Teleostei</taxon>
        <taxon>Neoteleostei</taxon>
        <taxon>Acanthomorphata</taxon>
        <taxon>Ovalentaria</taxon>
        <taxon>Atherinomorphae</taxon>
        <taxon>Beloniformes</taxon>
        <taxon>Adrianichthyidae</taxon>
        <taxon>Oryziinae</taxon>
        <taxon>Oryzias</taxon>
    </lineage>
</organism>
<evidence type="ECO:0000256" key="1">
    <source>
        <dbReference type="ARBA" id="ARBA00008535"/>
    </source>
</evidence>
<dbReference type="SUPFAM" id="SSF52540">
    <property type="entry name" value="P-loop containing nucleoside triphosphate hydrolases"/>
    <property type="match status" value="2"/>
</dbReference>
<evidence type="ECO:0000313" key="6">
    <source>
        <dbReference type="EMBL" id="RVE68776.1"/>
    </source>
</evidence>
<dbReference type="Proteomes" id="UP000283210">
    <property type="component" value="Chromosome 9"/>
</dbReference>
<keyword evidence="3" id="KW-0342">GTP-binding</keyword>
<name>A0A3S2MK75_ORYJA</name>
<dbReference type="InterPro" id="IPR006703">
    <property type="entry name" value="G_AIG1"/>
</dbReference>
<sequence length="790" mass="89608">MDHMCESAEVDNDMILHLQRRESNDRRRPNMSELRLVIIGNTWYDRSFVGDILHGASVISNEKEDDSCFCTEGLTDYKKVVVVHTPDLLSDKFTHFQLLNHINDCMRLSAPGIDAFLLVLKPRNFTEDHKQKLCWILEHFRTDAFRHSLIVIRSSEDLQEDFSVKKEGYMTNSHLADLEMKCRATFLVSHITDTLKLLKQLELVVKANRGQRVDCKLFQDSAITPVDTADASFRIVLLGKDAFKHSMVVMTRDGAETLSARELLKACDGRQYRMSENNHRSLMKMIEKIVLQNEGSFLTLKETDVFQGRKPTLNLVLWGARQPVKTSVAKTILGQKYLDPVSSDDCVKNQRELCGLWVSVVELPALHTKPHHEVTKTTFKSVSLCDSEGVHAFILVLPVGPVTDEDQEELKILQSTFGSQVNDFTMIVFTVEVDPSTPAVVNFVKENRDIQKLCQSCGGRYIILNIKNRQQISELLEAAEIMKHFQKSQTFYTTTTFVLMQKEQEKEKDKHIMDLEGKLEDLKLNRNTSLELDDSADLRMVLIGKTGSGKSSSGNTILGRDEFKAKSFQKSVTQQCQKAKGKVDGRSVTVVDTPGLFDTTLANEQVFEELKRCISLLAPGPHVFLVVLEIGRFTEEENNTLKLIKKVFGKNSLSFTIILLTRGDNLQYDSTTPEEFLDSANESFKKILQECGGRYQVFNNHNKQSRSQQATELIQKIDKMVKVNGGTCFTNAMLSEAEDAIQKETEKILNSKNEEIQKITTEIEIELHEELKKSVILKDCVGNALVETVY</sequence>
<dbReference type="CDD" id="cd01852">
    <property type="entry name" value="AIG1"/>
    <property type="match status" value="1"/>
</dbReference>
<evidence type="ECO:0000259" key="5">
    <source>
        <dbReference type="PROSITE" id="PS51720"/>
    </source>
</evidence>
<evidence type="ECO:0000256" key="3">
    <source>
        <dbReference type="ARBA" id="ARBA00023134"/>
    </source>
</evidence>
<protein>
    <recommendedName>
        <fullName evidence="5">AIG1-type G domain-containing protein</fullName>
    </recommendedName>
</protein>
<evidence type="ECO:0000256" key="4">
    <source>
        <dbReference type="SAM" id="Coils"/>
    </source>
</evidence>
<feature type="coiled-coil region" evidence="4">
    <location>
        <begin position="734"/>
        <end position="762"/>
    </location>
</feature>
<dbReference type="Gene3D" id="3.40.50.300">
    <property type="entry name" value="P-loop containing nucleotide triphosphate hydrolases"/>
    <property type="match status" value="4"/>
</dbReference>
<feature type="domain" description="AIG1-type G" evidence="5">
    <location>
        <begin position="535"/>
        <end position="738"/>
    </location>
</feature>
<dbReference type="GO" id="GO:0005525">
    <property type="term" value="F:GTP binding"/>
    <property type="evidence" value="ECO:0007669"/>
    <property type="project" value="UniProtKB-KW"/>
</dbReference>
<dbReference type="EMBL" id="CM012445">
    <property type="protein sequence ID" value="RVE68776.1"/>
    <property type="molecule type" value="Genomic_DNA"/>
</dbReference>
<evidence type="ECO:0000256" key="2">
    <source>
        <dbReference type="ARBA" id="ARBA00022741"/>
    </source>
</evidence>
<dbReference type="PROSITE" id="PS51720">
    <property type="entry name" value="G_AIG1"/>
    <property type="match status" value="1"/>
</dbReference>
<keyword evidence="4" id="KW-0175">Coiled coil</keyword>
<comment type="similarity">
    <text evidence="1">Belongs to the TRAFAC class TrmE-Era-EngA-EngB-Septin-like GTPase superfamily. AIG1/Toc34/Toc159-like paraseptin GTPase family. IAN subfamily.</text>
</comment>
<dbReference type="FunFam" id="3.40.50.300:FF:000366">
    <property type="entry name" value="GTPase, IMAP family member 2"/>
    <property type="match status" value="1"/>
</dbReference>
<dbReference type="OrthoDB" id="8954335at2759"/>
<dbReference type="PANTHER" id="PTHR10903">
    <property type="entry name" value="GTPASE, IMAP FAMILY MEMBER-RELATED"/>
    <property type="match status" value="1"/>
</dbReference>
<dbReference type="InterPro" id="IPR045058">
    <property type="entry name" value="GIMA/IAN/Toc"/>
</dbReference>